<accession>A0A183CLM4</accession>
<feature type="compositionally biased region" description="Basic and acidic residues" evidence="1">
    <location>
        <begin position="113"/>
        <end position="124"/>
    </location>
</feature>
<evidence type="ECO:0000256" key="1">
    <source>
        <dbReference type="SAM" id="MobiDB-lite"/>
    </source>
</evidence>
<feature type="compositionally biased region" description="Basic and acidic residues" evidence="1">
    <location>
        <begin position="14"/>
        <end position="28"/>
    </location>
</feature>
<feature type="region of interest" description="Disordered" evidence="1">
    <location>
        <begin position="14"/>
        <end position="124"/>
    </location>
</feature>
<dbReference type="Proteomes" id="UP000050741">
    <property type="component" value="Unassembled WGS sequence"/>
</dbReference>
<dbReference type="AlphaFoldDB" id="A0A183CLM4"/>
<reference evidence="2" key="1">
    <citation type="submission" date="2014-05" db="EMBL/GenBank/DDBJ databases">
        <title>The genome and life-stage specific transcriptomes of Globodera pallida elucidate key aspects of plant parasitism by a cyst nematode.</title>
        <authorList>
            <person name="Cotton J.A."/>
            <person name="Lilley C.J."/>
            <person name="Jones L.M."/>
            <person name="Kikuchi T."/>
            <person name="Reid A.J."/>
            <person name="Thorpe P."/>
            <person name="Tsai I.J."/>
            <person name="Beasley H."/>
            <person name="Blok V."/>
            <person name="Cock P.J.A."/>
            <person name="Van den Akker S.E."/>
            <person name="Holroyd N."/>
            <person name="Hunt M."/>
            <person name="Mantelin S."/>
            <person name="Naghra H."/>
            <person name="Pain A."/>
            <person name="Palomares-Rius J.E."/>
            <person name="Zarowiecki M."/>
            <person name="Berriman M."/>
            <person name="Jones J.T."/>
            <person name="Urwin P.E."/>
        </authorList>
    </citation>
    <scope>NUCLEOTIDE SEQUENCE [LARGE SCALE GENOMIC DNA]</scope>
    <source>
        <strain evidence="2">Lindley</strain>
    </source>
</reference>
<reference evidence="3" key="2">
    <citation type="submission" date="2016-06" db="UniProtKB">
        <authorList>
            <consortium name="WormBaseParasite"/>
        </authorList>
    </citation>
    <scope>IDENTIFICATION</scope>
</reference>
<name>A0A183CLM4_GLOPA</name>
<protein>
    <submittedName>
        <fullName evidence="3">C2H2-type domain-containing protein</fullName>
    </submittedName>
</protein>
<evidence type="ECO:0000313" key="3">
    <source>
        <dbReference type="WBParaSite" id="GPLIN_001378000"/>
    </source>
</evidence>
<keyword evidence="2" id="KW-1185">Reference proteome</keyword>
<feature type="compositionally biased region" description="Basic and acidic residues" evidence="1">
    <location>
        <begin position="51"/>
        <end position="66"/>
    </location>
</feature>
<organism evidence="2 3">
    <name type="scientific">Globodera pallida</name>
    <name type="common">Potato cyst nematode worm</name>
    <name type="synonym">Heterodera pallida</name>
    <dbReference type="NCBI Taxonomy" id="36090"/>
    <lineage>
        <taxon>Eukaryota</taxon>
        <taxon>Metazoa</taxon>
        <taxon>Ecdysozoa</taxon>
        <taxon>Nematoda</taxon>
        <taxon>Chromadorea</taxon>
        <taxon>Rhabditida</taxon>
        <taxon>Tylenchina</taxon>
        <taxon>Tylenchomorpha</taxon>
        <taxon>Tylenchoidea</taxon>
        <taxon>Heteroderidae</taxon>
        <taxon>Heteroderinae</taxon>
        <taxon>Globodera</taxon>
    </lineage>
</organism>
<evidence type="ECO:0000313" key="2">
    <source>
        <dbReference type="Proteomes" id="UP000050741"/>
    </source>
</evidence>
<sequence>MRNMRLLAIQYEKEHKAVEQRNHCNFGEEHEEEDEDESEEEEDNSDEEEAKDGNWEEEDGHKEFTRRPRNILLNSSSVSSTTSSEEDESSNDDQGEDESDDDDDKEEDDNLEEEQRKDGEEHVVERVLAKRINKNGEAEYLKKPPNLPADTQKDGGNLNIVNASSPVSSKRSLRSSLLRLILSIDLFERRRFINGCTKALCKLCGDSMGVDLETLIRHIVSDKDPHHQPYAFKLLQKQLELGFPIKSSETPPALVLTEIGILQFVRAIWAIDLFERRRFINGRTKVLCKLCGDSLWVDLEALIRHIATNEDLHHQPYAVKLLKKQLDSAIAQPPRGEWECAPQHN</sequence>
<proteinExistence type="predicted"/>
<feature type="compositionally biased region" description="Acidic residues" evidence="1">
    <location>
        <begin position="29"/>
        <end position="50"/>
    </location>
</feature>
<feature type="region of interest" description="Disordered" evidence="1">
    <location>
        <begin position="139"/>
        <end position="165"/>
    </location>
</feature>
<dbReference type="WBParaSite" id="GPLIN_001378000">
    <property type="protein sequence ID" value="GPLIN_001378000"/>
    <property type="gene ID" value="GPLIN_001378000"/>
</dbReference>
<feature type="compositionally biased region" description="Acidic residues" evidence="1">
    <location>
        <begin position="84"/>
        <end position="112"/>
    </location>
</feature>